<dbReference type="SUPFAM" id="SSF57424">
    <property type="entry name" value="LDL receptor-like module"/>
    <property type="match status" value="6"/>
</dbReference>
<dbReference type="PROSITE" id="PS51120">
    <property type="entry name" value="LDLRB"/>
    <property type="match status" value="1"/>
</dbReference>
<feature type="disulfide bond" evidence="13">
    <location>
        <begin position="148"/>
        <end position="160"/>
    </location>
</feature>
<dbReference type="InterPro" id="IPR000033">
    <property type="entry name" value="LDLR_classB_rpt"/>
</dbReference>
<evidence type="ECO:0000259" key="16">
    <source>
        <dbReference type="PROSITE" id="PS50026"/>
    </source>
</evidence>
<dbReference type="GO" id="GO:0006898">
    <property type="term" value="P:receptor-mediated endocytosis"/>
    <property type="evidence" value="ECO:0007669"/>
    <property type="project" value="TreeGrafter"/>
</dbReference>
<keyword evidence="17" id="KW-0449">Lipoprotein</keyword>
<dbReference type="Proteomes" id="UP000053268">
    <property type="component" value="Unassembled WGS sequence"/>
</dbReference>
<feature type="repeat" description="LDL-receptor class B" evidence="14">
    <location>
        <begin position="403"/>
        <end position="445"/>
    </location>
</feature>
<dbReference type="PROSITE" id="PS01209">
    <property type="entry name" value="LDLRA_1"/>
    <property type="match status" value="3"/>
</dbReference>
<dbReference type="InterPro" id="IPR036055">
    <property type="entry name" value="LDL_receptor-like_sf"/>
</dbReference>
<dbReference type="PROSITE" id="PS00010">
    <property type="entry name" value="ASX_HYDROXYL"/>
    <property type="match status" value="1"/>
</dbReference>
<feature type="disulfide bond" evidence="13">
    <location>
        <begin position="167"/>
        <end position="182"/>
    </location>
</feature>
<evidence type="ECO:0000256" key="7">
    <source>
        <dbReference type="ARBA" id="ARBA00022989"/>
    </source>
</evidence>
<dbReference type="PROSITE" id="PS01187">
    <property type="entry name" value="EGF_CA"/>
    <property type="match status" value="1"/>
</dbReference>
<feature type="disulfide bond" evidence="12">
    <location>
        <begin position="227"/>
        <end position="237"/>
    </location>
</feature>
<dbReference type="SUPFAM" id="SSF63825">
    <property type="entry name" value="YWTD domain"/>
    <property type="match status" value="1"/>
</dbReference>
<dbReference type="PANTHER" id="PTHR22722:SF5">
    <property type="entry name" value="LOW-DENSITY LIPOPROTEIN RECEPTOR-RELATED PROTEIN 1B"/>
    <property type="match status" value="1"/>
</dbReference>
<evidence type="ECO:0000256" key="12">
    <source>
        <dbReference type="PROSITE-ProRule" id="PRU00076"/>
    </source>
</evidence>
<dbReference type="InterPro" id="IPR011042">
    <property type="entry name" value="6-blade_b-propeller_TolB-like"/>
</dbReference>
<keyword evidence="9 12" id="KW-1015">Disulfide bond</keyword>
<dbReference type="FunFam" id="4.10.400.10:FF:000007">
    <property type="entry name" value="Low density lipoprotein receptor-related protein 1"/>
    <property type="match status" value="1"/>
</dbReference>
<feature type="disulfide bond" evidence="13">
    <location>
        <begin position="796"/>
        <end position="808"/>
    </location>
</feature>
<dbReference type="CDD" id="cd00054">
    <property type="entry name" value="EGF_CA"/>
    <property type="match status" value="1"/>
</dbReference>
<evidence type="ECO:0000256" key="14">
    <source>
        <dbReference type="PROSITE-ProRule" id="PRU00461"/>
    </source>
</evidence>
<organism evidence="17 18">
    <name type="scientific">Papilio xuthus</name>
    <name type="common">Asian swallowtail butterfly</name>
    <dbReference type="NCBI Taxonomy" id="66420"/>
    <lineage>
        <taxon>Eukaryota</taxon>
        <taxon>Metazoa</taxon>
        <taxon>Ecdysozoa</taxon>
        <taxon>Arthropoda</taxon>
        <taxon>Hexapoda</taxon>
        <taxon>Insecta</taxon>
        <taxon>Pterygota</taxon>
        <taxon>Neoptera</taxon>
        <taxon>Endopterygota</taxon>
        <taxon>Lepidoptera</taxon>
        <taxon>Glossata</taxon>
        <taxon>Ditrysia</taxon>
        <taxon>Papilionoidea</taxon>
        <taxon>Papilionidae</taxon>
        <taxon>Papilioninae</taxon>
        <taxon>Papilio</taxon>
    </lineage>
</organism>
<keyword evidence="8" id="KW-0472">Membrane</keyword>
<evidence type="ECO:0000256" key="10">
    <source>
        <dbReference type="ARBA" id="ARBA00023170"/>
    </source>
</evidence>
<dbReference type="SMART" id="SM00181">
    <property type="entry name" value="EGF"/>
    <property type="match status" value="3"/>
</dbReference>
<dbReference type="PROSITE" id="PS50068">
    <property type="entry name" value="LDLRA_2"/>
    <property type="match status" value="6"/>
</dbReference>
<feature type="compositionally biased region" description="Low complexity" evidence="15">
    <location>
        <begin position="570"/>
        <end position="588"/>
    </location>
</feature>
<dbReference type="InterPro" id="IPR002172">
    <property type="entry name" value="LDrepeatLR_classA_rpt"/>
</dbReference>
<dbReference type="InterPro" id="IPR018097">
    <property type="entry name" value="EGF_Ca-bd_CS"/>
</dbReference>
<feature type="disulfide bond" evidence="13">
    <location>
        <begin position="730"/>
        <end position="745"/>
    </location>
</feature>
<gene>
    <name evidence="17" type="ORF">RR46_06146</name>
</gene>
<dbReference type="InterPro" id="IPR023415">
    <property type="entry name" value="LDLR_class-A_CS"/>
</dbReference>
<dbReference type="EMBL" id="KQ459193">
    <property type="protein sequence ID" value="KPJ02988.1"/>
    <property type="molecule type" value="Genomic_DNA"/>
</dbReference>
<protein>
    <submittedName>
        <fullName evidence="17">Low-density lipoprotein receptor-related protein 1</fullName>
    </submittedName>
</protein>
<keyword evidence="4" id="KW-0812">Transmembrane</keyword>
<evidence type="ECO:0000313" key="17">
    <source>
        <dbReference type="EMBL" id="KPJ02988.1"/>
    </source>
</evidence>
<feature type="disulfide bond" evidence="13">
    <location>
        <begin position="711"/>
        <end position="723"/>
    </location>
</feature>
<dbReference type="GO" id="GO:0043235">
    <property type="term" value="C:receptor complex"/>
    <property type="evidence" value="ECO:0007669"/>
    <property type="project" value="TreeGrafter"/>
</dbReference>
<feature type="disulfide bond" evidence="13">
    <location>
        <begin position="803"/>
        <end position="821"/>
    </location>
</feature>
<dbReference type="InterPro" id="IPR051221">
    <property type="entry name" value="LDLR-related"/>
</dbReference>
<evidence type="ECO:0000256" key="1">
    <source>
        <dbReference type="ARBA" id="ARBA00004479"/>
    </source>
</evidence>
<accession>A0A194QBQ7</accession>
<dbReference type="GO" id="GO:0005509">
    <property type="term" value="F:calcium ion binding"/>
    <property type="evidence" value="ECO:0007669"/>
    <property type="project" value="InterPro"/>
</dbReference>
<dbReference type="SMART" id="SM00135">
    <property type="entry name" value="LY"/>
    <property type="match status" value="3"/>
</dbReference>
<evidence type="ECO:0000256" key="3">
    <source>
        <dbReference type="ARBA" id="ARBA00022583"/>
    </source>
</evidence>
<dbReference type="Gene3D" id="2.120.10.30">
    <property type="entry name" value="TolB, C-terminal domain"/>
    <property type="match status" value="3"/>
</dbReference>
<dbReference type="FunFam" id="4.10.400.10:FF:000011">
    <property type="entry name" value="Low-density lipoprotein receptor-related protein 1"/>
    <property type="match status" value="1"/>
</dbReference>
<feature type="disulfide bond" evidence="13">
    <location>
        <begin position="718"/>
        <end position="736"/>
    </location>
</feature>
<evidence type="ECO:0000256" key="9">
    <source>
        <dbReference type="ARBA" id="ARBA00023157"/>
    </source>
</evidence>
<dbReference type="SMART" id="SM00179">
    <property type="entry name" value="EGF_CA"/>
    <property type="match status" value="2"/>
</dbReference>
<dbReference type="Gene3D" id="4.10.400.10">
    <property type="entry name" value="Low-density Lipoprotein Receptor"/>
    <property type="match status" value="8"/>
</dbReference>
<dbReference type="Pfam" id="PF00058">
    <property type="entry name" value="Ldl_recept_b"/>
    <property type="match status" value="1"/>
</dbReference>
<comment type="subcellular location">
    <subcellularLocation>
        <location evidence="1">Membrane</location>
        <topology evidence="1">Single-pass type I membrane protein</topology>
    </subcellularLocation>
</comment>
<keyword evidence="10 17" id="KW-0675">Receptor</keyword>
<dbReference type="InterPro" id="IPR049883">
    <property type="entry name" value="NOTCH1_EGF-like"/>
</dbReference>
<comment type="caution">
    <text evidence="12">Lacks conserved residue(s) required for the propagation of feature annotation.</text>
</comment>
<dbReference type="GO" id="GO:0016324">
    <property type="term" value="C:apical plasma membrane"/>
    <property type="evidence" value="ECO:0007669"/>
    <property type="project" value="TreeGrafter"/>
</dbReference>
<dbReference type="CDD" id="cd00112">
    <property type="entry name" value="LDLa"/>
    <property type="match status" value="5"/>
</dbReference>
<dbReference type="Pfam" id="PF07645">
    <property type="entry name" value="EGF_CA"/>
    <property type="match status" value="1"/>
</dbReference>
<proteinExistence type="predicted"/>
<keyword evidence="18" id="KW-1185">Reference proteome</keyword>
<evidence type="ECO:0000313" key="18">
    <source>
        <dbReference type="Proteomes" id="UP000053268"/>
    </source>
</evidence>
<keyword evidence="5" id="KW-0677">Repeat</keyword>
<dbReference type="InterPro" id="IPR000742">
    <property type="entry name" value="EGF"/>
</dbReference>
<evidence type="ECO:0000256" key="4">
    <source>
        <dbReference type="ARBA" id="ARBA00022692"/>
    </source>
</evidence>
<dbReference type="PRINTS" id="PR00261">
    <property type="entry name" value="LDLRECEPTOR"/>
</dbReference>
<dbReference type="PROSITE" id="PS50026">
    <property type="entry name" value="EGF_3"/>
    <property type="match status" value="1"/>
</dbReference>
<evidence type="ECO:0000256" key="2">
    <source>
        <dbReference type="ARBA" id="ARBA00022536"/>
    </source>
</evidence>
<dbReference type="Pfam" id="PF00057">
    <property type="entry name" value="Ldl_recept_a"/>
    <property type="match status" value="5"/>
</dbReference>
<evidence type="ECO:0000256" key="15">
    <source>
        <dbReference type="SAM" id="MobiDB-lite"/>
    </source>
</evidence>
<evidence type="ECO:0000256" key="5">
    <source>
        <dbReference type="ARBA" id="ARBA00022737"/>
    </source>
</evidence>
<feature type="disulfide bond" evidence="13">
    <location>
        <begin position="155"/>
        <end position="173"/>
    </location>
</feature>
<keyword evidence="3" id="KW-0254">Endocytosis</keyword>
<dbReference type="SUPFAM" id="SSF57196">
    <property type="entry name" value="EGF/Laminin"/>
    <property type="match status" value="2"/>
</dbReference>
<keyword evidence="7" id="KW-1133">Transmembrane helix</keyword>
<keyword evidence="11" id="KW-0325">Glycoprotein</keyword>
<dbReference type="SMART" id="SM00192">
    <property type="entry name" value="LDLa"/>
    <property type="match status" value="8"/>
</dbReference>
<dbReference type="InterPro" id="IPR000152">
    <property type="entry name" value="EGF-type_Asp/Asn_hydroxyl_site"/>
</dbReference>
<dbReference type="InterPro" id="IPR001881">
    <property type="entry name" value="EGF-like_Ca-bd_dom"/>
</dbReference>
<reference evidence="17 18" key="1">
    <citation type="journal article" date="2015" name="Nat. Commun.">
        <title>Outbred genome sequencing and CRISPR/Cas9 gene editing in butterflies.</title>
        <authorList>
            <person name="Li X."/>
            <person name="Fan D."/>
            <person name="Zhang W."/>
            <person name="Liu G."/>
            <person name="Zhang L."/>
            <person name="Zhao L."/>
            <person name="Fang X."/>
            <person name="Chen L."/>
            <person name="Dong Y."/>
            <person name="Chen Y."/>
            <person name="Ding Y."/>
            <person name="Zhao R."/>
            <person name="Feng M."/>
            <person name="Zhu Y."/>
            <person name="Feng Y."/>
            <person name="Jiang X."/>
            <person name="Zhu D."/>
            <person name="Xiang H."/>
            <person name="Feng X."/>
            <person name="Li S."/>
            <person name="Wang J."/>
            <person name="Zhang G."/>
            <person name="Kronforst M.R."/>
            <person name="Wang W."/>
        </authorList>
    </citation>
    <scope>NUCLEOTIDE SEQUENCE [LARGE SCALE GENOMIC DNA]</scope>
    <source>
        <strain evidence="17">Ya'a_city_454_Px</strain>
        <tissue evidence="17">Whole body</tissue>
    </source>
</reference>
<feature type="domain" description="EGF-like" evidence="16">
    <location>
        <begin position="223"/>
        <end position="262"/>
    </location>
</feature>
<name>A0A194QBQ7_PAPXU</name>
<dbReference type="AlphaFoldDB" id="A0A194QBQ7"/>
<keyword evidence="2 12" id="KW-0245">EGF-like domain</keyword>
<dbReference type="STRING" id="66420.A0A194QBQ7"/>
<feature type="disulfide bond" evidence="13">
    <location>
        <begin position="776"/>
        <end position="791"/>
    </location>
</feature>
<evidence type="ECO:0000256" key="6">
    <source>
        <dbReference type="ARBA" id="ARBA00022837"/>
    </source>
</evidence>
<evidence type="ECO:0000256" key="11">
    <source>
        <dbReference type="ARBA" id="ARBA00023180"/>
    </source>
</evidence>
<dbReference type="FunFam" id="2.10.25.10:FF:000009">
    <property type="entry name" value="Low-density lipoprotein receptor isoform 1"/>
    <property type="match status" value="1"/>
</dbReference>
<evidence type="ECO:0000256" key="8">
    <source>
        <dbReference type="ARBA" id="ARBA00023136"/>
    </source>
</evidence>
<feature type="region of interest" description="Disordered" evidence="15">
    <location>
        <begin position="570"/>
        <end position="592"/>
    </location>
</feature>
<evidence type="ECO:0000256" key="13">
    <source>
        <dbReference type="PROSITE-ProRule" id="PRU00124"/>
    </source>
</evidence>
<dbReference type="PANTHER" id="PTHR22722">
    <property type="entry name" value="LOW-DENSITY LIPOPROTEIN RECEPTOR-RELATED PROTEIN 2-RELATED"/>
    <property type="match status" value="1"/>
</dbReference>
<dbReference type="Gene3D" id="2.10.25.10">
    <property type="entry name" value="Laminin"/>
    <property type="match status" value="2"/>
</dbReference>
<dbReference type="PROSITE" id="PS01186">
    <property type="entry name" value="EGF_2"/>
    <property type="match status" value="1"/>
</dbReference>
<sequence>MYDDMAQTITKDKLCNKVFEFSKIKQNYKYIVRRIIENTNALYCDGDVDCSDGSDEPAGCTGVATGAGAGAGAEAAGADPLCPAGSIRCSGRCVPGALACDGRDHCLDGGGSGAGSDEDPVMCASYSRAFGSGGETVGGVGGVALWGCARGEWRCANAACVSARALCDGNDDCGDYSDEWRCDVNECLVLNGGCAHNCTDLPAGHACWCRAGWRRAGAGACRDVDECAEDDPCDQRCRNTLGSFVCSCHDGYRLMADGISCEPISPIKASLIFTNRYYIRQTSIAGEEAGEGAGAVTSLLVHNLTNAVALDMDWAGGCLYWSDVTRLGSSIKRVCRGVGARPPPRDPLRALDASTADYQPHRAAACLAPRLPNYTDLLFSSGQLVQGATLQNPDGLAVDWVARNVYWCDKGTDTVEVARLDGRHRRVLLRGGLAEPRGLALNPGAGVQCPPPAPAARCTGRTGARARTSGAAAWTGRRGPNALTLLPANNELYFADARDDFIAVADLDGNHMRILFSRGTQSRCGRRERGATEVGNERCDGSQSRCRGCGCTTCSRWACGRAASTGATGRRARSRAAAAAPTPTTSAPAGGGAWRCRTEVHTVHKPMDLRVYHPARQPPLTNLTALCERLNCTGLCLLTPSEAGGHAGARCACPEHFVLADDGRSCTPNCTAAQFVCQNTLKCIPFWWRCDTQDDCGDGSDEPASCPQFRCAPGQFQCGNGQCAHPAHICDGTPHCRDGSDERACDAFACLGGQLKCRGNATARAPPRCLPATARCDGRDDCDDGDDERDCPPRTCPPQHFTCGNGACVPSVWVCDEDSDCGDGSDEGAACAGRRCARDEFRCTSGRCVPREWLCDAECDIDPFPTSPQRGVA</sequence>
<dbReference type="GO" id="GO:0042562">
    <property type="term" value="F:hormone binding"/>
    <property type="evidence" value="ECO:0007669"/>
    <property type="project" value="TreeGrafter"/>
</dbReference>
<keyword evidence="6" id="KW-0106">Calcium</keyword>